<proteinExistence type="predicted"/>
<sequence>MSTLNVSQRSNSQISHPQSPMYARRCFMTLLLRPQASRQSAVGRHHFLPFLSFSPYPNPPYFDPCHEAPHDPISANRLRPDADARRLVASCLLQPITTPILTSESYLHLSSDFRIAYNLQMFADDQLSASPMKQETTNHSRSTDSGPSHPNPNPNLNPHRRESAMMTIDVFNAQTSCKIKSGTLTSCSRSSASRLTVYFKLLGIPVWNLQTSPLTDGQPPPTEQETPTTQPRPKFQPHQEHGARTHSSELEPAKACFAMITIDRSESRSSESSSFLTTSLVPILAPWALNLARIPHPQTSLGLIMIAIAIAMMIEPPPTHYYHLHLPRRISNLLRDA</sequence>
<feature type="compositionally biased region" description="Basic and acidic residues" evidence="1">
    <location>
        <begin position="237"/>
        <end position="248"/>
    </location>
</feature>
<dbReference type="AlphaFoldDB" id="A0A4R0RA19"/>
<dbReference type="EMBL" id="RWJN01000296">
    <property type="protein sequence ID" value="TCD63473.1"/>
    <property type="molecule type" value="Genomic_DNA"/>
</dbReference>
<reference evidence="2 3" key="1">
    <citation type="submission" date="2018-11" db="EMBL/GenBank/DDBJ databases">
        <title>Genome assembly of Steccherinum ochraceum LE-BIN_3174, the white-rot fungus of the Steccherinaceae family (The Residual Polyporoid clade, Polyporales, Basidiomycota).</title>
        <authorList>
            <person name="Fedorova T.V."/>
            <person name="Glazunova O.A."/>
            <person name="Landesman E.O."/>
            <person name="Moiseenko K.V."/>
            <person name="Psurtseva N.V."/>
            <person name="Savinova O.S."/>
            <person name="Shakhova N.V."/>
            <person name="Tyazhelova T.V."/>
            <person name="Vasina D.V."/>
        </authorList>
    </citation>
    <scope>NUCLEOTIDE SEQUENCE [LARGE SCALE GENOMIC DNA]</scope>
    <source>
        <strain evidence="2 3">LE-BIN_3174</strain>
    </source>
</reference>
<gene>
    <name evidence="2" type="ORF">EIP91_005382</name>
</gene>
<protein>
    <submittedName>
        <fullName evidence="2">Uncharacterized protein</fullName>
    </submittedName>
</protein>
<name>A0A4R0RA19_9APHY</name>
<comment type="caution">
    <text evidence="2">The sequence shown here is derived from an EMBL/GenBank/DDBJ whole genome shotgun (WGS) entry which is preliminary data.</text>
</comment>
<dbReference type="Proteomes" id="UP000292702">
    <property type="component" value="Unassembled WGS sequence"/>
</dbReference>
<evidence type="ECO:0000313" key="2">
    <source>
        <dbReference type="EMBL" id="TCD63473.1"/>
    </source>
</evidence>
<keyword evidence="3" id="KW-1185">Reference proteome</keyword>
<organism evidence="2 3">
    <name type="scientific">Steccherinum ochraceum</name>
    <dbReference type="NCBI Taxonomy" id="92696"/>
    <lineage>
        <taxon>Eukaryota</taxon>
        <taxon>Fungi</taxon>
        <taxon>Dikarya</taxon>
        <taxon>Basidiomycota</taxon>
        <taxon>Agaricomycotina</taxon>
        <taxon>Agaricomycetes</taxon>
        <taxon>Polyporales</taxon>
        <taxon>Steccherinaceae</taxon>
        <taxon>Steccherinum</taxon>
    </lineage>
</organism>
<feature type="region of interest" description="Disordered" evidence="1">
    <location>
        <begin position="129"/>
        <end position="160"/>
    </location>
</feature>
<feature type="region of interest" description="Disordered" evidence="1">
    <location>
        <begin position="210"/>
        <end position="248"/>
    </location>
</feature>
<accession>A0A4R0RA19</accession>
<evidence type="ECO:0000256" key="1">
    <source>
        <dbReference type="SAM" id="MobiDB-lite"/>
    </source>
</evidence>
<evidence type="ECO:0000313" key="3">
    <source>
        <dbReference type="Proteomes" id="UP000292702"/>
    </source>
</evidence>